<accession>A0A835GZ63</accession>
<name>A0A835GZ63_9MAGN</name>
<comment type="caution">
    <text evidence="1">The sequence shown here is derived from an EMBL/GenBank/DDBJ whole genome shotgun (WGS) entry which is preliminary data.</text>
</comment>
<dbReference type="AlphaFoldDB" id="A0A835GZ63"/>
<gene>
    <name evidence="1" type="ORF">IFM89_032289</name>
</gene>
<proteinExistence type="predicted"/>
<dbReference type="EMBL" id="JADFTS010000009">
    <property type="protein sequence ID" value="KAF9590281.1"/>
    <property type="molecule type" value="Genomic_DNA"/>
</dbReference>
<sequence length="168" mass="19062">MRGLSILEASHFMDDSILVIGVKSNPTVAEELDRVTSLQALARLRFSKTVAQSDVDEALRLMQMSKFSLYYDYRQKSGLDAISEIYSILRDEAARTNKLDISYADALNWISRKVKESLCMLENLSSTISTFDLEQEWKNFGEIKPEGVVIRTCKVKTCAFFLPKFLGS</sequence>
<dbReference type="OrthoDB" id="4726at2759"/>
<organism evidence="1 2">
    <name type="scientific">Coptis chinensis</name>
    <dbReference type="NCBI Taxonomy" id="261450"/>
    <lineage>
        <taxon>Eukaryota</taxon>
        <taxon>Viridiplantae</taxon>
        <taxon>Streptophyta</taxon>
        <taxon>Embryophyta</taxon>
        <taxon>Tracheophyta</taxon>
        <taxon>Spermatophyta</taxon>
        <taxon>Magnoliopsida</taxon>
        <taxon>Ranunculales</taxon>
        <taxon>Ranunculaceae</taxon>
        <taxon>Coptidoideae</taxon>
        <taxon>Coptis</taxon>
    </lineage>
</organism>
<reference evidence="1 2" key="1">
    <citation type="submission" date="2020-10" db="EMBL/GenBank/DDBJ databases">
        <title>The Coptis chinensis genome and diversification of protoberbering-type alkaloids.</title>
        <authorList>
            <person name="Wang B."/>
            <person name="Shu S."/>
            <person name="Song C."/>
            <person name="Liu Y."/>
        </authorList>
    </citation>
    <scope>NUCLEOTIDE SEQUENCE [LARGE SCALE GENOMIC DNA]</scope>
    <source>
        <strain evidence="1">HL-2020</strain>
        <tissue evidence="1">Leaf</tissue>
    </source>
</reference>
<evidence type="ECO:0000313" key="2">
    <source>
        <dbReference type="Proteomes" id="UP000631114"/>
    </source>
</evidence>
<evidence type="ECO:0000313" key="1">
    <source>
        <dbReference type="EMBL" id="KAF9590281.1"/>
    </source>
</evidence>
<keyword evidence="2" id="KW-1185">Reference proteome</keyword>
<dbReference type="Proteomes" id="UP000631114">
    <property type="component" value="Unassembled WGS sequence"/>
</dbReference>
<protein>
    <submittedName>
        <fullName evidence="1">Uncharacterized protein</fullName>
    </submittedName>
</protein>